<dbReference type="Pfam" id="PF00501">
    <property type="entry name" value="AMP-binding"/>
    <property type="match status" value="1"/>
</dbReference>
<evidence type="ECO:0000313" key="4">
    <source>
        <dbReference type="Proteomes" id="UP000730482"/>
    </source>
</evidence>
<accession>A0ABS5KL33</accession>
<evidence type="ECO:0000256" key="1">
    <source>
        <dbReference type="SAM" id="MobiDB-lite"/>
    </source>
</evidence>
<dbReference type="SUPFAM" id="SSF56801">
    <property type="entry name" value="Acetyl-CoA synthetase-like"/>
    <property type="match status" value="1"/>
</dbReference>
<evidence type="ECO:0000313" key="3">
    <source>
        <dbReference type="EMBL" id="MBS2546756.1"/>
    </source>
</evidence>
<feature type="region of interest" description="Disordered" evidence="1">
    <location>
        <begin position="1"/>
        <end position="33"/>
    </location>
</feature>
<evidence type="ECO:0000259" key="2">
    <source>
        <dbReference type="Pfam" id="PF00501"/>
    </source>
</evidence>
<dbReference type="PANTHER" id="PTHR45527">
    <property type="entry name" value="NONRIBOSOMAL PEPTIDE SYNTHETASE"/>
    <property type="match status" value="1"/>
</dbReference>
<dbReference type="InterPro" id="IPR045851">
    <property type="entry name" value="AMP-bd_C_sf"/>
</dbReference>
<dbReference type="EMBL" id="JAAFYZ010000017">
    <property type="protein sequence ID" value="MBS2546756.1"/>
    <property type="molecule type" value="Genomic_DNA"/>
</dbReference>
<organism evidence="3 4">
    <name type="scientific">Catenulispora pinistramenti</name>
    <dbReference type="NCBI Taxonomy" id="2705254"/>
    <lineage>
        <taxon>Bacteria</taxon>
        <taxon>Bacillati</taxon>
        <taxon>Actinomycetota</taxon>
        <taxon>Actinomycetes</taxon>
        <taxon>Catenulisporales</taxon>
        <taxon>Catenulisporaceae</taxon>
        <taxon>Catenulispora</taxon>
    </lineage>
</organism>
<feature type="region of interest" description="Disordered" evidence="1">
    <location>
        <begin position="164"/>
        <end position="185"/>
    </location>
</feature>
<dbReference type="InterPro" id="IPR042099">
    <property type="entry name" value="ANL_N_sf"/>
</dbReference>
<proteinExistence type="predicted"/>
<protein>
    <submittedName>
        <fullName evidence="3">AMP-binding protein</fullName>
    </submittedName>
</protein>
<feature type="domain" description="AMP-dependent synthetase/ligase" evidence="2">
    <location>
        <begin position="47"/>
        <end position="406"/>
    </location>
</feature>
<feature type="region of interest" description="Disordered" evidence="1">
    <location>
        <begin position="552"/>
        <end position="608"/>
    </location>
</feature>
<gene>
    <name evidence="3" type="ORF">KGQ19_07735</name>
</gene>
<dbReference type="RefSeq" id="WP_212008399.1">
    <property type="nucleotide sequence ID" value="NZ_JAAFYZ010000017.1"/>
</dbReference>
<keyword evidence="4" id="KW-1185">Reference proteome</keyword>
<dbReference type="InterPro" id="IPR000873">
    <property type="entry name" value="AMP-dep_synth/lig_dom"/>
</dbReference>
<name>A0ABS5KL33_9ACTN</name>
<comment type="caution">
    <text evidence="3">The sequence shown here is derived from an EMBL/GenBank/DDBJ whole genome shotgun (WGS) entry which is preliminary data.</text>
</comment>
<dbReference type="Gene3D" id="3.40.50.12780">
    <property type="entry name" value="N-terminal domain of ligase-like"/>
    <property type="match status" value="1"/>
</dbReference>
<reference evidence="3 4" key="1">
    <citation type="submission" date="2020-02" db="EMBL/GenBank/DDBJ databases">
        <title>Acidophilic actinobacteria isolated from forest soil.</title>
        <authorList>
            <person name="Golinska P."/>
        </authorList>
    </citation>
    <scope>NUCLEOTIDE SEQUENCE [LARGE SCALE GENOMIC DNA]</scope>
    <source>
        <strain evidence="3 4">NL8</strain>
    </source>
</reference>
<dbReference type="Proteomes" id="UP000730482">
    <property type="component" value="Unassembled WGS sequence"/>
</dbReference>
<dbReference type="Gene3D" id="3.30.300.30">
    <property type="match status" value="1"/>
</dbReference>
<sequence>MSDDEGPDGALRITESEDEAAAHPRFSYEHVTPGPTDVADPLAAVLRTAAEDGTRPAVTDWTGTLDYRLLAVHTARIARRLRAAGIGPGDAVVLHLPLNRWAVPAMLGVLATGAQYIPVDTALPVRRRMALIQASAAAAVVVESAAGTSVGLDGFAHVVEAATAPDGEPADPSDPKELSGFTPEPVAPGSPAYTLYTSGSSGRPKGVVVSRGSLGYSTQARIDYYPPLPPTYLLCSSISFDSSVAGIYWPLAAGGHIVIPSANPMDIEQIAQACSQYGGTHMAIIPSLYRLLLETESQESDGTRLDTLRVVIVAGEVFPPPLVALHAKVVPHATAYNEYGPTECTVWSTVHECMNLDAVRERLPIGRPIPGTGVHVEPVEDEQPGRESDSLVGELWLSGPGVALGYAEAVEPSPFATVAGVRMYRTGDLVSVDASGALSFLSRRDTQVKLAGARIELGEIEHLLSAAVGAGTAAVGVARRVSGPGETGEISALIGFVAGADGLFDPAAVRRDLMRRLPRAAVPRLIVPVPALPRLPNGKTDREALDRMVEQMTDPHGDPRPADDRATEHRPADRRAPDERATESRAPNERPADSRAAEQRAAEQRAAR</sequence>
<dbReference type="PANTHER" id="PTHR45527:SF1">
    <property type="entry name" value="FATTY ACID SYNTHASE"/>
    <property type="match status" value="1"/>
</dbReference>